<dbReference type="SUPFAM" id="SSF55486">
    <property type="entry name" value="Metalloproteases ('zincins'), catalytic domain"/>
    <property type="match status" value="1"/>
</dbReference>
<feature type="transmembrane region" description="Helical" evidence="1">
    <location>
        <begin position="12"/>
        <end position="33"/>
    </location>
</feature>
<evidence type="ECO:0000313" key="2">
    <source>
        <dbReference type="EMBL" id="EGT56202.1"/>
    </source>
</evidence>
<keyword evidence="1" id="KW-0472">Membrane</keyword>
<dbReference type="AlphaFoldDB" id="G0PHC1"/>
<dbReference type="InterPro" id="IPR024079">
    <property type="entry name" value="MetalloPept_cat_dom_sf"/>
</dbReference>
<dbReference type="OrthoDB" id="5801126at2759"/>
<dbReference type="EMBL" id="GL380471">
    <property type="protein sequence ID" value="EGT56202.1"/>
    <property type="molecule type" value="Genomic_DNA"/>
</dbReference>
<accession>G0PHC1</accession>
<dbReference type="InParanoid" id="G0PHC1"/>
<reference evidence="3" key="1">
    <citation type="submission" date="2011-07" db="EMBL/GenBank/DDBJ databases">
        <authorList>
            <consortium name="Caenorhabditis brenneri Sequencing and Analysis Consortium"/>
            <person name="Wilson R.K."/>
        </authorList>
    </citation>
    <scope>NUCLEOTIDE SEQUENCE [LARGE SCALE GENOMIC DNA]</scope>
    <source>
        <strain evidence="3">PB2801</strain>
    </source>
</reference>
<dbReference type="STRING" id="135651.G0PHC1"/>
<dbReference type="Proteomes" id="UP000008068">
    <property type="component" value="Unassembled WGS sequence"/>
</dbReference>
<dbReference type="GO" id="GO:0016485">
    <property type="term" value="P:protein processing"/>
    <property type="evidence" value="ECO:0007669"/>
    <property type="project" value="TreeGrafter"/>
</dbReference>
<keyword evidence="3" id="KW-1185">Reference proteome</keyword>
<proteinExistence type="predicted"/>
<organism evidence="3">
    <name type="scientific">Caenorhabditis brenneri</name>
    <name type="common">Nematode worm</name>
    <dbReference type="NCBI Taxonomy" id="135651"/>
    <lineage>
        <taxon>Eukaryota</taxon>
        <taxon>Metazoa</taxon>
        <taxon>Ecdysozoa</taxon>
        <taxon>Nematoda</taxon>
        <taxon>Chromadorea</taxon>
        <taxon>Rhabditida</taxon>
        <taxon>Rhabditina</taxon>
        <taxon>Rhabditomorpha</taxon>
        <taxon>Rhabditoidea</taxon>
        <taxon>Rhabditidae</taxon>
        <taxon>Peloderinae</taxon>
        <taxon>Caenorhabditis</taxon>
    </lineage>
</organism>
<evidence type="ECO:0000256" key="1">
    <source>
        <dbReference type="SAM" id="Phobius"/>
    </source>
</evidence>
<keyword evidence="1" id="KW-1133">Transmembrane helix</keyword>
<protein>
    <recommendedName>
        <fullName evidence="4">Peptidase M13 N-terminal domain-containing protein</fullName>
    </recommendedName>
</protein>
<sequence>MSADEKTQSRCLIGSLIIFIILIIALLVTAVILKFSDSHSSALSQNSSDFSFSSSSVPSRPELTTAAVPKPTVTPIKPRNVCESPECITLAHQLHNFRDPTVDPCQDFYQFSCGNYIQHTVVEEPVMIKKNEIFVNLIRGMNSVV</sequence>
<dbReference type="InterPro" id="IPR000718">
    <property type="entry name" value="Peptidase_M13"/>
</dbReference>
<dbReference type="GO" id="GO:0005886">
    <property type="term" value="C:plasma membrane"/>
    <property type="evidence" value="ECO:0007669"/>
    <property type="project" value="TreeGrafter"/>
</dbReference>
<dbReference type="HOGENOM" id="CLU_1788541_0_0_1"/>
<dbReference type="MEROPS" id="M13.A22"/>
<name>G0PHC1_CAEBE</name>
<evidence type="ECO:0008006" key="4">
    <source>
        <dbReference type="Google" id="ProtNLM"/>
    </source>
</evidence>
<dbReference type="Gene3D" id="3.40.390.10">
    <property type="entry name" value="Collagenase (Catalytic Domain)"/>
    <property type="match status" value="1"/>
</dbReference>
<dbReference type="GO" id="GO:0004222">
    <property type="term" value="F:metalloendopeptidase activity"/>
    <property type="evidence" value="ECO:0007669"/>
    <property type="project" value="InterPro"/>
</dbReference>
<gene>
    <name evidence="2" type="ORF">CAEBREN_28718</name>
</gene>
<dbReference type="PANTHER" id="PTHR11733:SF7">
    <property type="entry name" value="NEPRILYSIN METALLOPEPTIDASE FAMILY-RELATED"/>
    <property type="match status" value="1"/>
</dbReference>
<evidence type="ECO:0000313" key="3">
    <source>
        <dbReference type="Proteomes" id="UP000008068"/>
    </source>
</evidence>
<dbReference type="PANTHER" id="PTHR11733">
    <property type="entry name" value="ZINC METALLOPROTEASE FAMILY M13 NEPRILYSIN-RELATED"/>
    <property type="match status" value="1"/>
</dbReference>
<keyword evidence="1" id="KW-0812">Transmembrane</keyword>
<dbReference type="PROSITE" id="PS51885">
    <property type="entry name" value="NEPRILYSIN"/>
    <property type="match status" value="1"/>
</dbReference>
<dbReference type="eggNOG" id="KOG3624">
    <property type="taxonomic scope" value="Eukaryota"/>
</dbReference>